<protein>
    <submittedName>
        <fullName evidence="2">Uncharacterized protein</fullName>
    </submittedName>
</protein>
<name>A0A9P4IVV5_9PEZI</name>
<evidence type="ECO:0000313" key="2">
    <source>
        <dbReference type="EMBL" id="KAF2150586.1"/>
    </source>
</evidence>
<comment type="caution">
    <text evidence="2">The sequence shown here is derived from an EMBL/GenBank/DDBJ whole genome shotgun (WGS) entry which is preliminary data.</text>
</comment>
<reference evidence="2" key="1">
    <citation type="journal article" date="2020" name="Stud. Mycol.">
        <title>101 Dothideomycetes genomes: a test case for predicting lifestyles and emergence of pathogens.</title>
        <authorList>
            <person name="Haridas S."/>
            <person name="Albert R."/>
            <person name="Binder M."/>
            <person name="Bloem J."/>
            <person name="Labutti K."/>
            <person name="Salamov A."/>
            <person name="Andreopoulos B."/>
            <person name="Baker S."/>
            <person name="Barry K."/>
            <person name="Bills G."/>
            <person name="Bluhm B."/>
            <person name="Cannon C."/>
            <person name="Castanera R."/>
            <person name="Culley D."/>
            <person name="Daum C."/>
            <person name="Ezra D."/>
            <person name="Gonzalez J."/>
            <person name="Henrissat B."/>
            <person name="Kuo A."/>
            <person name="Liang C."/>
            <person name="Lipzen A."/>
            <person name="Lutzoni F."/>
            <person name="Magnuson J."/>
            <person name="Mondo S."/>
            <person name="Nolan M."/>
            <person name="Ohm R."/>
            <person name="Pangilinan J."/>
            <person name="Park H.-J."/>
            <person name="Ramirez L."/>
            <person name="Alfaro M."/>
            <person name="Sun H."/>
            <person name="Tritt A."/>
            <person name="Yoshinaga Y."/>
            <person name="Zwiers L.-H."/>
            <person name="Turgeon B."/>
            <person name="Goodwin S."/>
            <person name="Spatafora J."/>
            <person name="Crous P."/>
            <person name="Grigoriev I."/>
        </authorList>
    </citation>
    <scope>NUCLEOTIDE SEQUENCE</scope>
    <source>
        <strain evidence="2">CBS 260.36</strain>
    </source>
</reference>
<feature type="compositionally biased region" description="Low complexity" evidence="1">
    <location>
        <begin position="42"/>
        <end position="52"/>
    </location>
</feature>
<proteinExistence type="predicted"/>
<dbReference type="AlphaFoldDB" id="A0A9P4IVV5"/>
<evidence type="ECO:0000313" key="3">
    <source>
        <dbReference type="Proteomes" id="UP000799439"/>
    </source>
</evidence>
<dbReference type="EMBL" id="ML996089">
    <property type="protein sequence ID" value="KAF2150586.1"/>
    <property type="molecule type" value="Genomic_DNA"/>
</dbReference>
<dbReference type="OrthoDB" id="3890944at2759"/>
<keyword evidence="3" id="KW-1185">Reference proteome</keyword>
<gene>
    <name evidence="2" type="ORF">K461DRAFT_322995</name>
</gene>
<organism evidence="2 3">
    <name type="scientific">Myriangium duriaei CBS 260.36</name>
    <dbReference type="NCBI Taxonomy" id="1168546"/>
    <lineage>
        <taxon>Eukaryota</taxon>
        <taxon>Fungi</taxon>
        <taxon>Dikarya</taxon>
        <taxon>Ascomycota</taxon>
        <taxon>Pezizomycotina</taxon>
        <taxon>Dothideomycetes</taxon>
        <taxon>Dothideomycetidae</taxon>
        <taxon>Myriangiales</taxon>
        <taxon>Myriangiaceae</taxon>
        <taxon>Myriangium</taxon>
    </lineage>
</organism>
<dbReference type="Proteomes" id="UP000799439">
    <property type="component" value="Unassembled WGS sequence"/>
</dbReference>
<accession>A0A9P4IVV5</accession>
<feature type="region of interest" description="Disordered" evidence="1">
    <location>
        <begin position="31"/>
        <end position="52"/>
    </location>
</feature>
<sequence length="646" mass="72894">MSRPTICFRCSTALLRKNAWPPFSRSLSGGAPLFAKPPKPKAGPAKNPRAAPAVARTKRLRTESLEDRMRVLRPEDGPLSDLILSHHMQVNRAENPEAFPKLERDLAKLVDERLVPRLLVFMNYCVAQMRSEDKWYSQMQEKFDAGRKWCGISVGHAHELGRFLYRFRSDQRYARTSRMLLQCCSRSGYDEATLDLGISYQVAAKSDARSVITKQEYLQAREQVHELAKKGNLRAASLEAELTELDKGPKAALPYWDRAVKLALDDKNAVLAGSSRFGYLEQPWIRLAALKSAKLGDQEGANAALRIGMLKDDPDAYHVHSRQNQSQGEKTVLEHLEWMNSVTKSAASGSFRSAIDLGRHFADEASMDLSSVLNQNTSWWSNLMAWTGLRPGAQNRKAEAGAGVDQPSLNQYQYQTAAYADAARTPRDRMLMAIKWLEIAAKQGSIDAYLDLAILRSRKFIFGVHNLSLPIKHPDEQKDTDIKEYVSSLCGHEIDLAEAEPISKDTFAARTVTSQPFVWRKGTPNPFYDPVWVRFCLEMVGHGHVWMYCVRENGVKNSLERSMAVPVWYRFPDIGDLNEAHDEENWKKAKQLADTLGVDIMLANGDKLDSLHKHKGERGKGIAEWDSSVHGHVDIDIRDFNSEMRT</sequence>
<evidence type="ECO:0000256" key="1">
    <source>
        <dbReference type="SAM" id="MobiDB-lite"/>
    </source>
</evidence>